<dbReference type="FunFam" id="1.10.533.10:FF:000017">
    <property type="entry name" value="caspase-8 isoform X1"/>
    <property type="match status" value="1"/>
</dbReference>
<dbReference type="CDD" id="cd08333">
    <property type="entry name" value="DED_Caspase_8_r1"/>
    <property type="match status" value="1"/>
</dbReference>
<dbReference type="Ensembl" id="ENSNVIT00000012697.1">
    <property type="protein sequence ID" value="ENSNVIP00000010834.1"/>
    <property type="gene ID" value="ENSNVIG00000008522.1"/>
</dbReference>
<dbReference type="CDD" id="cd00032">
    <property type="entry name" value="CASc"/>
    <property type="match status" value="1"/>
</dbReference>
<dbReference type="GO" id="GO:0043009">
    <property type="term" value="P:chordate embryonic development"/>
    <property type="evidence" value="ECO:0007669"/>
    <property type="project" value="UniProtKB-ARBA"/>
</dbReference>
<dbReference type="GO" id="GO:0005886">
    <property type="term" value="C:plasma membrane"/>
    <property type="evidence" value="ECO:0007669"/>
    <property type="project" value="UniProtKB-ARBA"/>
</dbReference>
<evidence type="ECO:0000259" key="18">
    <source>
        <dbReference type="PROSITE" id="PS50168"/>
    </source>
</evidence>
<evidence type="ECO:0000256" key="3">
    <source>
        <dbReference type="ARBA" id="ARBA00010134"/>
    </source>
</evidence>
<evidence type="ECO:0000256" key="10">
    <source>
        <dbReference type="ARBA" id="ARBA00022807"/>
    </source>
</evidence>
<evidence type="ECO:0000256" key="8">
    <source>
        <dbReference type="ARBA" id="ARBA00022737"/>
    </source>
</evidence>
<evidence type="ECO:0000256" key="6">
    <source>
        <dbReference type="ARBA" id="ARBA00022670"/>
    </source>
</evidence>
<dbReference type="GO" id="GO:0097194">
    <property type="term" value="P:execution phase of apoptosis"/>
    <property type="evidence" value="ECO:0007669"/>
    <property type="project" value="UniProtKB-ARBA"/>
</dbReference>
<evidence type="ECO:0000256" key="1">
    <source>
        <dbReference type="ARBA" id="ARBA00004123"/>
    </source>
</evidence>
<dbReference type="SUPFAM" id="SSF52129">
    <property type="entry name" value="Caspase-like"/>
    <property type="match status" value="1"/>
</dbReference>
<dbReference type="GO" id="GO:0005634">
    <property type="term" value="C:nucleus"/>
    <property type="evidence" value="ECO:0007669"/>
    <property type="project" value="UniProtKB-SubCell"/>
</dbReference>
<dbReference type="GO" id="GO:0051604">
    <property type="term" value="P:protein maturation"/>
    <property type="evidence" value="ECO:0007669"/>
    <property type="project" value="UniProtKB-ARBA"/>
</dbReference>
<gene>
    <name evidence="21" type="primary">CASP8</name>
</gene>
<evidence type="ECO:0000259" key="19">
    <source>
        <dbReference type="PROSITE" id="PS50207"/>
    </source>
</evidence>
<evidence type="ECO:0000256" key="12">
    <source>
        <dbReference type="ARBA" id="ARBA00023145"/>
    </source>
</evidence>
<dbReference type="InterPro" id="IPR029030">
    <property type="entry name" value="Caspase-like_dom_sf"/>
</dbReference>
<dbReference type="PANTHER" id="PTHR48169:SF7">
    <property type="entry name" value="CASPASE 10"/>
    <property type="match status" value="1"/>
</dbReference>
<feature type="domain" description="Caspase family p20" evidence="20">
    <location>
        <begin position="166"/>
        <end position="295"/>
    </location>
</feature>
<dbReference type="GO" id="GO:0004197">
    <property type="term" value="F:cysteine-type endopeptidase activity"/>
    <property type="evidence" value="ECO:0007669"/>
    <property type="project" value="InterPro"/>
</dbReference>
<dbReference type="GO" id="GO:0032991">
    <property type="term" value="C:protein-containing complex"/>
    <property type="evidence" value="ECO:0007669"/>
    <property type="project" value="UniProtKB-ARBA"/>
</dbReference>
<dbReference type="PROSITE" id="PS01121">
    <property type="entry name" value="CASPASE_HIS"/>
    <property type="match status" value="1"/>
</dbReference>
<evidence type="ECO:0000313" key="22">
    <source>
        <dbReference type="Proteomes" id="UP000694425"/>
    </source>
</evidence>
<comment type="subcellular location">
    <subcellularLocation>
        <location evidence="2">Cytoplasm</location>
    </subcellularLocation>
    <subcellularLocation>
        <location evidence="1">Nucleus</location>
    </subcellularLocation>
</comment>
<dbReference type="Pfam" id="PF00656">
    <property type="entry name" value="Peptidase_C14"/>
    <property type="match status" value="1"/>
</dbReference>
<dbReference type="PROSITE" id="PS50207">
    <property type="entry name" value="CASPASE_P10"/>
    <property type="match status" value="1"/>
</dbReference>
<feature type="domain" description="DED" evidence="18">
    <location>
        <begin position="100"/>
        <end position="177"/>
    </location>
</feature>
<dbReference type="GO" id="GO:0002682">
    <property type="term" value="P:regulation of immune system process"/>
    <property type="evidence" value="ECO:0007669"/>
    <property type="project" value="UniProtKB-ARBA"/>
</dbReference>
<dbReference type="PANTHER" id="PTHR48169">
    <property type="entry name" value="DED DOMAIN-CONTAINING PROTEIN"/>
    <property type="match status" value="1"/>
</dbReference>
<dbReference type="InterPro" id="IPR015917">
    <property type="entry name" value="Pept_C14A"/>
</dbReference>
<keyword evidence="10" id="KW-0788">Thiol protease</keyword>
<evidence type="ECO:0000256" key="7">
    <source>
        <dbReference type="ARBA" id="ARBA00022703"/>
    </source>
</evidence>
<dbReference type="GO" id="GO:0060546">
    <property type="term" value="P:negative regulation of necroptotic process"/>
    <property type="evidence" value="ECO:0007669"/>
    <property type="project" value="UniProtKB-ARBA"/>
</dbReference>
<keyword evidence="12" id="KW-0865">Zymogen</keyword>
<keyword evidence="7" id="KW-0053">Apoptosis</keyword>
<evidence type="ECO:0000256" key="13">
    <source>
        <dbReference type="ARBA" id="ARBA00023242"/>
    </source>
</evidence>
<dbReference type="Gene3D" id="3.40.50.1460">
    <property type="match status" value="1"/>
</dbReference>
<feature type="domain" description="Caspase family p10" evidence="19">
    <location>
        <begin position="319"/>
        <end position="406"/>
    </location>
</feature>
<reference evidence="21" key="2">
    <citation type="submission" date="2025-09" db="UniProtKB">
        <authorList>
            <consortium name="Ensembl"/>
        </authorList>
    </citation>
    <scope>IDENTIFICATION</scope>
</reference>
<dbReference type="InterPro" id="IPR033139">
    <property type="entry name" value="Caspase_cys_AS"/>
</dbReference>
<dbReference type="EC" id="3.4.22.61" evidence="15"/>
<accession>A0A8C7EN50</accession>
<dbReference type="GO" id="GO:0005737">
    <property type="term" value="C:cytoplasm"/>
    <property type="evidence" value="ECO:0007669"/>
    <property type="project" value="UniProtKB-SubCell"/>
</dbReference>
<name>A0A8C7EN50_NEOVI</name>
<dbReference type="InterPro" id="IPR001875">
    <property type="entry name" value="DED_dom"/>
</dbReference>
<comment type="similarity">
    <text evidence="3 17">Belongs to the peptidase C14A family.</text>
</comment>
<evidence type="ECO:0000256" key="15">
    <source>
        <dbReference type="ARBA" id="ARBA00066479"/>
    </source>
</evidence>
<keyword evidence="11" id="KW-0007">Acetylation</keyword>
<keyword evidence="5" id="KW-0597">Phosphoprotein</keyword>
<dbReference type="InterPro" id="IPR002138">
    <property type="entry name" value="Pept_C14_p10"/>
</dbReference>
<dbReference type="InterPro" id="IPR016129">
    <property type="entry name" value="Caspase_his_AS"/>
</dbReference>
<dbReference type="SUPFAM" id="SSF47986">
    <property type="entry name" value="DEATH domain"/>
    <property type="match status" value="2"/>
</dbReference>
<dbReference type="FunFam" id="3.40.50.1460:FF:000008">
    <property type="entry name" value="caspase-8 isoform X1"/>
    <property type="match status" value="1"/>
</dbReference>
<dbReference type="GO" id="GO:1900119">
    <property type="term" value="P:positive regulation of execution phase of apoptosis"/>
    <property type="evidence" value="ECO:0007669"/>
    <property type="project" value="UniProtKB-ARBA"/>
</dbReference>
<evidence type="ECO:0000256" key="5">
    <source>
        <dbReference type="ARBA" id="ARBA00022553"/>
    </source>
</evidence>
<dbReference type="GO" id="GO:0009967">
    <property type="term" value="P:positive regulation of signal transduction"/>
    <property type="evidence" value="ECO:0007669"/>
    <property type="project" value="UniProtKB-ARBA"/>
</dbReference>
<dbReference type="InterPro" id="IPR001309">
    <property type="entry name" value="Pept_C14_p20"/>
</dbReference>
<dbReference type="PROSITE" id="PS01122">
    <property type="entry name" value="CASPASE_CYS"/>
    <property type="match status" value="1"/>
</dbReference>
<keyword evidence="22" id="KW-1185">Reference proteome</keyword>
<organism evidence="21 22">
    <name type="scientific">Neovison vison</name>
    <name type="common">American mink</name>
    <name type="synonym">Mustela vison</name>
    <dbReference type="NCBI Taxonomy" id="452646"/>
    <lineage>
        <taxon>Eukaryota</taxon>
        <taxon>Metazoa</taxon>
        <taxon>Chordata</taxon>
        <taxon>Craniata</taxon>
        <taxon>Vertebrata</taxon>
        <taxon>Euteleostomi</taxon>
        <taxon>Mammalia</taxon>
        <taxon>Eutheria</taxon>
        <taxon>Laurasiatheria</taxon>
        <taxon>Carnivora</taxon>
        <taxon>Caniformia</taxon>
        <taxon>Musteloidea</taxon>
        <taxon>Mustelidae</taxon>
        <taxon>Mustelinae</taxon>
        <taxon>Neogale</taxon>
    </lineage>
</organism>
<feature type="domain" description="DED" evidence="18">
    <location>
        <begin position="2"/>
        <end position="80"/>
    </location>
</feature>
<evidence type="ECO:0000259" key="20">
    <source>
        <dbReference type="PROSITE" id="PS50208"/>
    </source>
</evidence>
<comment type="catalytic activity">
    <reaction evidence="14">
        <text>Strict requirement for Asp at position P1 and has a preferred cleavage sequence of (Leu/Asp/Val)-Glu-Thr-Asp-|-(Gly/Ser/Ala).</text>
        <dbReference type="EC" id="3.4.22.61"/>
    </reaction>
</comment>
<dbReference type="GO" id="GO:0001817">
    <property type="term" value="P:regulation of cytokine production"/>
    <property type="evidence" value="ECO:0007669"/>
    <property type="project" value="UniProtKB-ARBA"/>
</dbReference>
<dbReference type="GO" id="GO:0030154">
    <property type="term" value="P:cell differentiation"/>
    <property type="evidence" value="ECO:0007669"/>
    <property type="project" value="UniProtKB-ARBA"/>
</dbReference>
<dbReference type="GO" id="GO:0008625">
    <property type="term" value="P:extrinsic apoptotic signaling pathway via death domain receptors"/>
    <property type="evidence" value="ECO:0007669"/>
    <property type="project" value="UniProtKB-ARBA"/>
</dbReference>
<dbReference type="InterPro" id="IPR011029">
    <property type="entry name" value="DEATH-like_dom_sf"/>
</dbReference>
<keyword evidence="8" id="KW-0677">Repeat</keyword>
<dbReference type="InterPro" id="IPR033170">
    <property type="entry name" value="Caspase-8_DED1"/>
</dbReference>
<evidence type="ECO:0000256" key="16">
    <source>
        <dbReference type="ARBA" id="ARBA00068172"/>
    </source>
</evidence>
<evidence type="ECO:0000256" key="9">
    <source>
        <dbReference type="ARBA" id="ARBA00022801"/>
    </source>
</evidence>
<dbReference type="Gene3D" id="1.10.533.10">
    <property type="entry name" value="Death Domain, Fas"/>
    <property type="match status" value="2"/>
</dbReference>
<dbReference type="PROSITE" id="PS50168">
    <property type="entry name" value="DED"/>
    <property type="match status" value="2"/>
</dbReference>
<dbReference type="PRINTS" id="PR00376">
    <property type="entry name" value="IL1BCENZYME"/>
</dbReference>
<dbReference type="PROSITE" id="PS50208">
    <property type="entry name" value="CASPASE_P20"/>
    <property type="match status" value="1"/>
</dbReference>
<keyword evidence="6" id="KW-0645">Protease</keyword>
<evidence type="ECO:0000256" key="11">
    <source>
        <dbReference type="ARBA" id="ARBA00022990"/>
    </source>
</evidence>
<evidence type="ECO:0000256" key="2">
    <source>
        <dbReference type="ARBA" id="ARBA00004496"/>
    </source>
</evidence>
<protein>
    <recommendedName>
        <fullName evidence="16">Caspase-8</fullName>
        <ecNumber evidence="15">3.4.22.61</ecNumber>
    </recommendedName>
</protein>
<proteinExistence type="inferred from homology"/>
<evidence type="ECO:0000256" key="14">
    <source>
        <dbReference type="ARBA" id="ARBA00051626"/>
    </source>
</evidence>
<sequence>MNFSKCLYNIGEQLDSDELASLKFLSMDYIPQKKQEPIKDPLMLFQRLQEKRLLEENNLSFLKELLFRINRLDLLVTYLDTSKQEMEQELQIPGRAQISAYRVMLFQISEDVSKLELKSFKFLLSQEISRCKLHDDLNLFDIFIEMEKRVILGERNLDTLKRICDQINRSLLKKITDYEELRQEQTMIPQRSLDEISNDALRQTFSELHFEIVPFRDSTAKKICDVLKSYQSMDHTTRDCFICCILSHGDKGIIYGCDGQGVPICELTSYFTGSKCPSLAGKPKIFFIQACQGDNYQKGIPVETDSEQNEACYESDSCQKRYIPDDADFLLGMATVNNCVSYRNPMEGTWYIQTLCQSLRERCPRGEDILTILTEVNFEVSNKDDRRNMGKQMPQPTFTLRKKLIFPCD</sequence>
<dbReference type="SMART" id="SM00115">
    <property type="entry name" value="CASc"/>
    <property type="match status" value="1"/>
</dbReference>
<keyword evidence="13" id="KW-0539">Nucleus</keyword>
<dbReference type="FunFam" id="1.10.533.10:FF:000021">
    <property type="entry name" value="caspase-8 isoform X1"/>
    <property type="match status" value="1"/>
</dbReference>
<reference evidence="21" key="1">
    <citation type="submission" date="2025-08" db="UniProtKB">
        <authorList>
            <consortium name="Ensembl"/>
        </authorList>
    </citation>
    <scope>IDENTIFICATION</scope>
</reference>
<dbReference type="Proteomes" id="UP000694425">
    <property type="component" value="Unplaced"/>
</dbReference>
<dbReference type="Pfam" id="PF01335">
    <property type="entry name" value="DED"/>
    <property type="match status" value="2"/>
</dbReference>
<evidence type="ECO:0000313" key="21">
    <source>
        <dbReference type="Ensembl" id="ENSNVIP00000010834.1"/>
    </source>
</evidence>
<evidence type="ECO:0000256" key="4">
    <source>
        <dbReference type="ARBA" id="ARBA00022490"/>
    </source>
</evidence>
<dbReference type="SMART" id="SM00031">
    <property type="entry name" value="DED"/>
    <property type="match status" value="2"/>
</dbReference>
<dbReference type="GO" id="GO:0051603">
    <property type="term" value="P:proteolysis involved in protein catabolic process"/>
    <property type="evidence" value="ECO:0007669"/>
    <property type="project" value="UniProtKB-ARBA"/>
</dbReference>
<dbReference type="AlphaFoldDB" id="A0A8C7EN50"/>
<keyword evidence="4" id="KW-0963">Cytoplasm</keyword>
<keyword evidence="9" id="KW-0378">Hydrolase</keyword>
<dbReference type="GeneTree" id="ENSGT00940000160319"/>
<dbReference type="InterPro" id="IPR011600">
    <property type="entry name" value="Pept_C14_caspase"/>
</dbReference>
<dbReference type="GO" id="GO:0048513">
    <property type="term" value="P:animal organ development"/>
    <property type="evidence" value="ECO:0007669"/>
    <property type="project" value="UniProtKB-ARBA"/>
</dbReference>
<evidence type="ECO:0000256" key="17">
    <source>
        <dbReference type="RuleBase" id="RU003971"/>
    </source>
</evidence>